<sequence>GALGGEVRSSVGVWQAVVEISWSAGGSRVDRQVEKRRIQQGIDDSWSTAARVKQTLWFREDTGRS</sequence>
<accession>A0A1A8H936</accession>
<protein>
    <submittedName>
        <fullName evidence="1">Death inducer-obliterator 1</fullName>
    </submittedName>
</protein>
<organism evidence="1">
    <name type="scientific">Nothobranchius korthausae</name>
    <dbReference type="NCBI Taxonomy" id="1143690"/>
    <lineage>
        <taxon>Eukaryota</taxon>
        <taxon>Metazoa</taxon>
        <taxon>Chordata</taxon>
        <taxon>Craniata</taxon>
        <taxon>Vertebrata</taxon>
        <taxon>Euteleostomi</taxon>
        <taxon>Actinopterygii</taxon>
        <taxon>Neopterygii</taxon>
        <taxon>Teleostei</taxon>
        <taxon>Neoteleostei</taxon>
        <taxon>Acanthomorphata</taxon>
        <taxon>Ovalentaria</taxon>
        <taxon>Atherinomorphae</taxon>
        <taxon>Cyprinodontiformes</taxon>
        <taxon>Nothobranchiidae</taxon>
        <taxon>Nothobranchius</taxon>
    </lineage>
</organism>
<name>A0A1A8H936_9TELE</name>
<dbReference type="EMBL" id="HAEC01011630">
    <property type="protein sequence ID" value="SBQ79847.1"/>
    <property type="molecule type" value="Transcribed_RNA"/>
</dbReference>
<feature type="non-terminal residue" evidence="1">
    <location>
        <position position="65"/>
    </location>
</feature>
<reference evidence="1" key="2">
    <citation type="submission" date="2016-06" db="EMBL/GenBank/DDBJ databases">
        <title>The genome of a short-lived fish provides insights into sex chromosome evolution and the genetic control of aging.</title>
        <authorList>
            <person name="Reichwald K."/>
            <person name="Felder M."/>
            <person name="Petzold A."/>
            <person name="Koch P."/>
            <person name="Groth M."/>
            <person name="Platzer M."/>
        </authorList>
    </citation>
    <scope>NUCLEOTIDE SEQUENCE</scope>
    <source>
        <tissue evidence="1">Brain</tissue>
    </source>
</reference>
<dbReference type="AlphaFoldDB" id="A0A1A8H936"/>
<gene>
    <name evidence="1" type="primary">DIDO1</name>
</gene>
<evidence type="ECO:0000313" key="1">
    <source>
        <dbReference type="EMBL" id="SBQ79847.1"/>
    </source>
</evidence>
<reference evidence="1" key="1">
    <citation type="submission" date="2016-05" db="EMBL/GenBank/DDBJ databases">
        <authorList>
            <person name="Lavstsen T."/>
            <person name="Jespersen J.S."/>
        </authorList>
    </citation>
    <scope>NUCLEOTIDE SEQUENCE</scope>
    <source>
        <tissue evidence="1">Brain</tissue>
    </source>
</reference>
<proteinExistence type="predicted"/>
<feature type="non-terminal residue" evidence="1">
    <location>
        <position position="1"/>
    </location>
</feature>